<dbReference type="EMBL" id="CP009385">
    <property type="protein sequence ID" value="AIN97036.1"/>
    <property type="molecule type" value="Genomic_DNA"/>
</dbReference>
<dbReference type="eggNOG" id="ENOG502RREF">
    <property type="taxonomic scope" value="Eukaryota"/>
</dbReference>
<proteinExistence type="predicted"/>
<dbReference type="PROSITE" id="PS51823">
    <property type="entry name" value="CLU"/>
    <property type="match status" value="1"/>
</dbReference>
<dbReference type="InterPro" id="IPR025697">
    <property type="entry name" value="CLU_dom"/>
</dbReference>
<protein>
    <recommendedName>
        <fullName evidence="1">Clu domain-containing protein</fullName>
    </recommendedName>
</protein>
<dbReference type="OrthoDB" id="271174at2759"/>
<keyword evidence="3" id="KW-1185">Reference proteome</keyword>
<dbReference type="AlphaFoldDB" id="A0A088S653"/>
<evidence type="ECO:0000313" key="3">
    <source>
        <dbReference type="Proteomes" id="UP000063063"/>
    </source>
</evidence>
<sequence>MDRVYIKCCSAFSSAAANWNEAYQVALEMGDSTMQLATARLEELLRVERAFEEEAAQGAMRIVTMDPNAPRSVPKELLCYRDMNIFYRVLPDGRSGRNIVATLRGVLQSRSASLTVPLTSLLMYRGIPVLAQALAPFGTEPIKIYGDGAESDPEVAAEVEIIADALRTPLPDQVLCEVYRSLDGRMYVTNTNITTIALDDSMLIGSPLKRPEMLALCPCVTATCEDTLSVLHNAVVMEALWCVLDAAVDQQCRRLSDTLHFYGVNLCLLGGVLDAFAERYGDAADDVQRFTEVVAIEMIARTIKQEFYAEVQAKRLGVDEVGVNTCYARHLRAALHSEHRERFSQLVLRKYAIDNGSGHADGLLRVLLDVRRDRCSAIVERVSWLIGACSAPSADGAESRRTVAWAFLVAGRITPCLCDPKLMCSLEPLYRSWRTGEAHCFACCYPLQVKVAMWQGRVGDGLNLASTAVEQVTARYGNTSIRAVQAQRTFMKLLFTIPSLENVREAYSMATCILEVYKDHAGPITRAKCHIEVGYCLLGASAVMNVVGEAARHFQAAEQLLLLASLRSSNGAWLYLQPSLGLVRCRQLGQQDGPVPLKALVADALYLSRAAAPADYCTKYLWVLGMELAAERNYAESAQILTTAYRMAKRTQRTRLDVDRLHGDTLRVYSDWDPEQYAAYCTAIAEGARVP</sequence>
<dbReference type="Proteomes" id="UP000063063">
    <property type="component" value="Chromosome 16"/>
</dbReference>
<dbReference type="VEuPathDB" id="TriTrypDB:LPAL13_160022100"/>
<evidence type="ECO:0000313" key="2">
    <source>
        <dbReference type="EMBL" id="AIN97036.1"/>
    </source>
</evidence>
<dbReference type="GeneID" id="22573741"/>
<dbReference type="Pfam" id="PF13236">
    <property type="entry name" value="CLU"/>
    <property type="match status" value="1"/>
</dbReference>
<gene>
    <name evidence="2" type="ORF">LPMP_161620</name>
</gene>
<dbReference type="KEGG" id="lpan:LPMP_161620"/>
<accession>A0A088S653</accession>
<organism evidence="2 3">
    <name type="scientific">Leishmania panamensis</name>
    <dbReference type="NCBI Taxonomy" id="5679"/>
    <lineage>
        <taxon>Eukaryota</taxon>
        <taxon>Discoba</taxon>
        <taxon>Euglenozoa</taxon>
        <taxon>Kinetoplastea</taxon>
        <taxon>Metakinetoplastina</taxon>
        <taxon>Trypanosomatida</taxon>
        <taxon>Trypanosomatidae</taxon>
        <taxon>Leishmaniinae</taxon>
        <taxon>Leishmania</taxon>
        <taxon>Leishmania guyanensis species complex</taxon>
    </lineage>
</organism>
<name>A0A088S653_LEIPA</name>
<evidence type="ECO:0000259" key="1">
    <source>
        <dbReference type="PROSITE" id="PS51823"/>
    </source>
</evidence>
<dbReference type="RefSeq" id="XP_010697689.1">
    <property type="nucleotide sequence ID" value="XM_010699387.1"/>
</dbReference>
<dbReference type="VEuPathDB" id="TriTrypDB:LPMP_161620"/>
<reference evidence="2 3" key="1">
    <citation type="journal article" date="2015" name="Sci. Rep.">
        <title>The genome of Leishmania panamensis: insights into genomics of the L. (Viannia) subgenus.</title>
        <authorList>
            <person name="Llanes A."/>
            <person name="Restrepo C.M."/>
            <person name="Vecchio G.D."/>
            <person name="Anguizola F.J."/>
            <person name="Lleonart R."/>
        </authorList>
    </citation>
    <scope>NUCLEOTIDE SEQUENCE [LARGE SCALE GENOMIC DNA]</scope>
    <source>
        <strain evidence="2 3">MHOM/PA/94/PSC-1</strain>
    </source>
</reference>
<feature type="domain" description="Clu" evidence="1">
    <location>
        <begin position="1"/>
        <end position="263"/>
    </location>
</feature>